<dbReference type="SUPFAM" id="SSF63829">
    <property type="entry name" value="Calcium-dependent phosphotriesterase"/>
    <property type="match status" value="1"/>
</dbReference>
<dbReference type="PANTHER" id="PTHR10426:SF88">
    <property type="entry name" value="ADIPOCYTE PLASMA MEMBRANE-ASSOCIATED PROTEIN HEMOMUCIN-RELATED"/>
    <property type="match status" value="1"/>
</dbReference>
<dbReference type="Proteomes" id="UP000663879">
    <property type="component" value="Unassembled WGS sequence"/>
</dbReference>
<gene>
    <name evidence="1" type="ORF">OXX778_LOCUS20786</name>
</gene>
<dbReference type="PANTHER" id="PTHR10426">
    <property type="entry name" value="STRICTOSIDINE SYNTHASE-RELATED"/>
    <property type="match status" value="1"/>
</dbReference>
<dbReference type="Gene3D" id="2.120.10.30">
    <property type="entry name" value="TolB, C-terminal domain"/>
    <property type="match status" value="1"/>
</dbReference>
<dbReference type="GO" id="GO:0016787">
    <property type="term" value="F:hydrolase activity"/>
    <property type="evidence" value="ECO:0007669"/>
    <property type="project" value="TreeGrafter"/>
</dbReference>
<evidence type="ECO:0008006" key="3">
    <source>
        <dbReference type="Google" id="ProtNLM"/>
    </source>
</evidence>
<protein>
    <recommendedName>
        <fullName evidence="3">Adipocyte plasma membrane-associated protein</fullName>
    </recommendedName>
</protein>
<dbReference type="InterPro" id="IPR011042">
    <property type="entry name" value="6-blade_b-propeller_TolB-like"/>
</dbReference>
<comment type="caution">
    <text evidence="1">The sequence shown here is derived from an EMBL/GenBank/DDBJ whole genome shotgun (WGS) entry which is preliminary data.</text>
</comment>
<dbReference type="EMBL" id="CAJNOC010007178">
    <property type="protein sequence ID" value="CAF1093434.1"/>
    <property type="molecule type" value="Genomic_DNA"/>
</dbReference>
<sequence length="187" mass="20671">MNSKTKKSNKQNSVEHKKKSSQKFLVLSGILFGLFALFLARSPFISIDFDKNVDCGSVNLPPVVPLEGNLKPNHKLEKAVYIGQHVLVGPETIEFDKDGFLYTGLLNGQIVKIDPTNPTEFQIIAQIGTESQEKCKKLKEHPNAECGRPLGLRIKPNTSDLYVADSYLGIFKINLKTGLKTLVLSSS</sequence>
<reference evidence="1" key="1">
    <citation type="submission" date="2021-02" db="EMBL/GenBank/DDBJ databases">
        <authorList>
            <person name="Nowell W R."/>
        </authorList>
    </citation>
    <scope>NUCLEOTIDE SEQUENCE</scope>
    <source>
        <strain evidence="1">Ploen Becks lab</strain>
    </source>
</reference>
<dbReference type="Pfam" id="PF20067">
    <property type="entry name" value="SSL_N"/>
    <property type="match status" value="1"/>
</dbReference>
<keyword evidence="2" id="KW-1185">Reference proteome</keyword>
<dbReference type="GO" id="GO:0012505">
    <property type="term" value="C:endomembrane system"/>
    <property type="evidence" value="ECO:0007669"/>
    <property type="project" value="TreeGrafter"/>
</dbReference>
<name>A0A814NIK3_9BILA</name>
<dbReference type="OrthoDB" id="5307922at2759"/>
<evidence type="ECO:0000313" key="1">
    <source>
        <dbReference type="EMBL" id="CAF1093434.1"/>
    </source>
</evidence>
<feature type="non-terminal residue" evidence="1">
    <location>
        <position position="1"/>
    </location>
</feature>
<evidence type="ECO:0000313" key="2">
    <source>
        <dbReference type="Proteomes" id="UP000663879"/>
    </source>
</evidence>
<organism evidence="1 2">
    <name type="scientific">Brachionus calyciflorus</name>
    <dbReference type="NCBI Taxonomy" id="104777"/>
    <lineage>
        <taxon>Eukaryota</taxon>
        <taxon>Metazoa</taxon>
        <taxon>Spiralia</taxon>
        <taxon>Gnathifera</taxon>
        <taxon>Rotifera</taxon>
        <taxon>Eurotatoria</taxon>
        <taxon>Monogononta</taxon>
        <taxon>Pseudotrocha</taxon>
        <taxon>Ploima</taxon>
        <taxon>Brachionidae</taxon>
        <taxon>Brachionus</taxon>
    </lineage>
</organism>
<dbReference type="AlphaFoldDB" id="A0A814NIK3"/>
<accession>A0A814NIK3</accession>
<proteinExistence type="predicted"/>